<dbReference type="Proteomes" id="UP000887576">
    <property type="component" value="Unplaced"/>
</dbReference>
<proteinExistence type="predicted"/>
<name>A0AC34R026_9BILA</name>
<protein>
    <submittedName>
        <fullName evidence="2">Dephospho-CoA kinase</fullName>
    </submittedName>
</protein>
<evidence type="ECO:0000313" key="2">
    <source>
        <dbReference type="WBParaSite" id="JU765_v2.g2271.t1"/>
    </source>
</evidence>
<accession>A0AC34R026</accession>
<sequence length="63" mass="7092">MVHREPAKIRQALPQHKAALQRALDDVDACDFTVNVNQVDYLDHVKSLIQQADGILQRISAQV</sequence>
<evidence type="ECO:0000313" key="1">
    <source>
        <dbReference type="Proteomes" id="UP000887576"/>
    </source>
</evidence>
<reference evidence="2" key="1">
    <citation type="submission" date="2022-11" db="UniProtKB">
        <authorList>
            <consortium name="WormBaseParasite"/>
        </authorList>
    </citation>
    <scope>IDENTIFICATION</scope>
</reference>
<organism evidence="1 2">
    <name type="scientific">Panagrolaimus sp. JU765</name>
    <dbReference type="NCBI Taxonomy" id="591449"/>
    <lineage>
        <taxon>Eukaryota</taxon>
        <taxon>Metazoa</taxon>
        <taxon>Ecdysozoa</taxon>
        <taxon>Nematoda</taxon>
        <taxon>Chromadorea</taxon>
        <taxon>Rhabditida</taxon>
        <taxon>Tylenchina</taxon>
        <taxon>Panagrolaimomorpha</taxon>
        <taxon>Panagrolaimoidea</taxon>
        <taxon>Panagrolaimidae</taxon>
        <taxon>Panagrolaimus</taxon>
    </lineage>
</organism>
<dbReference type="WBParaSite" id="JU765_v2.g2271.t1">
    <property type="protein sequence ID" value="JU765_v2.g2271.t1"/>
    <property type="gene ID" value="JU765_v2.g2271"/>
</dbReference>